<comment type="caution">
    <text evidence="1">The sequence shown here is derived from an EMBL/GenBank/DDBJ whole genome shotgun (WGS) entry which is preliminary data.</text>
</comment>
<organism evidence="1 2">
    <name type="scientific">Roseimicrobium gellanilyticum</name>
    <dbReference type="NCBI Taxonomy" id="748857"/>
    <lineage>
        <taxon>Bacteria</taxon>
        <taxon>Pseudomonadati</taxon>
        <taxon>Verrucomicrobiota</taxon>
        <taxon>Verrucomicrobiia</taxon>
        <taxon>Verrucomicrobiales</taxon>
        <taxon>Verrucomicrobiaceae</taxon>
        <taxon>Roseimicrobium</taxon>
    </lineage>
</organism>
<name>A0A366HP89_9BACT</name>
<keyword evidence="2" id="KW-1185">Reference proteome</keyword>
<accession>A0A366HP89</accession>
<gene>
    <name evidence="1" type="ORF">DES53_103178</name>
</gene>
<dbReference type="OrthoDB" id="199995at2"/>
<evidence type="ECO:0008006" key="3">
    <source>
        <dbReference type="Google" id="ProtNLM"/>
    </source>
</evidence>
<dbReference type="AlphaFoldDB" id="A0A366HP89"/>
<protein>
    <recommendedName>
        <fullName evidence="3">Periplasmic nitrate reductase chaperone NapD</fullName>
    </recommendedName>
</protein>
<proteinExistence type="predicted"/>
<sequence length="88" mass="9582">MPISGLVITLAEDCRLAQEAVTALAARPEIMMGARQQRWLPVAVDGRDQTHSREVHDWIGLQPGVTFVDVTSVSFEIDSPLSAEVGHT</sequence>
<evidence type="ECO:0000313" key="2">
    <source>
        <dbReference type="Proteomes" id="UP000253426"/>
    </source>
</evidence>
<dbReference type="EMBL" id="QNRR01000003">
    <property type="protein sequence ID" value="RBP45181.1"/>
    <property type="molecule type" value="Genomic_DNA"/>
</dbReference>
<reference evidence="1 2" key="1">
    <citation type="submission" date="2018-06" db="EMBL/GenBank/DDBJ databases">
        <title>Genomic Encyclopedia of Type Strains, Phase IV (KMG-IV): sequencing the most valuable type-strain genomes for metagenomic binning, comparative biology and taxonomic classification.</title>
        <authorList>
            <person name="Goeker M."/>
        </authorList>
    </citation>
    <scope>NUCLEOTIDE SEQUENCE [LARGE SCALE GENOMIC DNA]</scope>
    <source>
        <strain evidence="1 2">DSM 25532</strain>
    </source>
</reference>
<evidence type="ECO:0000313" key="1">
    <source>
        <dbReference type="EMBL" id="RBP45181.1"/>
    </source>
</evidence>
<dbReference type="Proteomes" id="UP000253426">
    <property type="component" value="Unassembled WGS sequence"/>
</dbReference>
<dbReference type="RefSeq" id="WP_113958312.1">
    <property type="nucleotide sequence ID" value="NZ_QNRR01000003.1"/>
</dbReference>